<dbReference type="GO" id="GO:0006629">
    <property type="term" value="P:lipid metabolic process"/>
    <property type="evidence" value="ECO:0007669"/>
    <property type="project" value="InterPro"/>
</dbReference>
<dbReference type="PANTHER" id="PTHR10556">
    <property type="entry name" value="3-OXO-5-ALPHA-STEROID 4-DEHYDROGENASE"/>
    <property type="match status" value="1"/>
</dbReference>
<keyword evidence="5 6" id="KW-0472">Membrane</keyword>
<dbReference type="Gene3D" id="1.20.120.1630">
    <property type="match status" value="1"/>
</dbReference>
<evidence type="ECO:0000256" key="4">
    <source>
        <dbReference type="ARBA" id="ARBA00022989"/>
    </source>
</evidence>
<dbReference type="PROSITE" id="PS50244">
    <property type="entry name" value="S5A_REDUCTASE"/>
    <property type="match status" value="1"/>
</dbReference>
<organism evidence="8 9">
    <name type="scientific">Lichtheimia ornata</name>
    <dbReference type="NCBI Taxonomy" id="688661"/>
    <lineage>
        <taxon>Eukaryota</taxon>
        <taxon>Fungi</taxon>
        <taxon>Fungi incertae sedis</taxon>
        <taxon>Mucoromycota</taxon>
        <taxon>Mucoromycotina</taxon>
        <taxon>Mucoromycetes</taxon>
        <taxon>Mucorales</taxon>
        <taxon>Lichtheimiaceae</taxon>
        <taxon>Lichtheimia</taxon>
    </lineage>
</organism>
<feature type="transmembrane region" description="Helical" evidence="6">
    <location>
        <begin position="150"/>
        <end position="170"/>
    </location>
</feature>
<evidence type="ECO:0000256" key="3">
    <source>
        <dbReference type="ARBA" id="ARBA00022692"/>
    </source>
</evidence>
<comment type="similarity">
    <text evidence="2">Belongs to the steroid 5-alpha reductase family.</text>
</comment>
<evidence type="ECO:0000313" key="8">
    <source>
        <dbReference type="EMBL" id="KAJ8653838.1"/>
    </source>
</evidence>
<keyword evidence="4 6" id="KW-1133">Transmembrane helix</keyword>
<name>A0AAD7UUJ6_9FUNG</name>
<dbReference type="Pfam" id="PF02544">
    <property type="entry name" value="Steroid_dh"/>
    <property type="match status" value="1"/>
</dbReference>
<dbReference type="PANTHER" id="PTHR10556:SF35">
    <property type="entry name" value="3-OXO-5-ALPHA-STEROID 4-DEHYDROGENASE FAMILY PROTEIN"/>
    <property type="match status" value="1"/>
</dbReference>
<evidence type="ECO:0000313" key="9">
    <source>
        <dbReference type="Proteomes" id="UP001234581"/>
    </source>
</evidence>
<evidence type="ECO:0000256" key="6">
    <source>
        <dbReference type="SAM" id="Phobius"/>
    </source>
</evidence>
<dbReference type="AlphaFoldDB" id="A0AAD7UUJ6"/>
<proteinExistence type="inferred from homology"/>
<dbReference type="EMBL" id="JARTCD010000071">
    <property type="protein sequence ID" value="KAJ8653838.1"/>
    <property type="molecule type" value="Genomic_DNA"/>
</dbReference>
<comment type="subcellular location">
    <subcellularLocation>
        <location evidence="1">Membrane</location>
        <topology evidence="1">Multi-pass membrane protein</topology>
    </subcellularLocation>
</comment>
<dbReference type="Proteomes" id="UP001234581">
    <property type="component" value="Unassembled WGS sequence"/>
</dbReference>
<dbReference type="GO" id="GO:0016627">
    <property type="term" value="F:oxidoreductase activity, acting on the CH-CH group of donors"/>
    <property type="evidence" value="ECO:0007669"/>
    <property type="project" value="InterPro"/>
</dbReference>
<accession>A0AAD7UUJ6</accession>
<keyword evidence="9" id="KW-1185">Reference proteome</keyword>
<gene>
    <name evidence="8" type="ORF">O0I10_010519</name>
</gene>
<keyword evidence="3 6" id="KW-0812">Transmembrane</keyword>
<dbReference type="InterPro" id="IPR001104">
    <property type="entry name" value="3-oxo-5_a-steroid_4-DH_C"/>
</dbReference>
<evidence type="ECO:0000259" key="7">
    <source>
        <dbReference type="Pfam" id="PF02544"/>
    </source>
</evidence>
<dbReference type="GeneID" id="83217922"/>
<protein>
    <recommendedName>
        <fullName evidence="7">3-oxo-5-alpha-steroid 4-dehydrogenase C-terminal domain-containing protein</fullName>
    </recommendedName>
</protein>
<dbReference type="RefSeq" id="XP_058338752.1">
    <property type="nucleotide sequence ID" value="XM_058490498.1"/>
</dbReference>
<evidence type="ECO:0000256" key="1">
    <source>
        <dbReference type="ARBA" id="ARBA00004141"/>
    </source>
</evidence>
<dbReference type="GO" id="GO:0016020">
    <property type="term" value="C:membrane"/>
    <property type="evidence" value="ECO:0007669"/>
    <property type="project" value="UniProtKB-SubCell"/>
</dbReference>
<sequence length="276" mass="31100">MGLSIWPGLYFNDISYLSIGSLVYGLAIVAAAFHSESSTKPTPYSKFGNGPKASLDSKVAMYIIYLPALVSALYMREEVVNSVISRYTLVESFYFIHFAKRLMEVSYVHIYTSKTDVGTMLTISSTYFLTTTLTLLNLRRVPESVFGSGWLALGMVCTIVGELVNGYHHWLLRKLRLAGGNTAIVNKKLDDQRKYTLPSGGLFEYCIAPHYAAEQLSYIGIMLMCQNVAGIVLNLFPMVYLTLRSARTHEWYASKLSSQYERSLLQHRKRLIPGVW</sequence>
<dbReference type="InterPro" id="IPR039357">
    <property type="entry name" value="SRD5A/TECR"/>
</dbReference>
<feature type="transmembrane region" description="Helical" evidence="6">
    <location>
        <begin position="55"/>
        <end position="75"/>
    </location>
</feature>
<reference evidence="8 9" key="1">
    <citation type="submission" date="2023-03" db="EMBL/GenBank/DDBJ databases">
        <title>Genome sequence of Lichtheimia ornata CBS 291.66.</title>
        <authorList>
            <person name="Mohabir J.T."/>
            <person name="Shea T.P."/>
            <person name="Kurbessoian T."/>
            <person name="Berby B."/>
            <person name="Fontaine J."/>
            <person name="Livny J."/>
            <person name="Gnirke A."/>
            <person name="Stajich J.E."/>
            <person name="Cuomo C.A."/>
        </authorList>
    </citation>
    <scope>NUCLEOTIDE SEQUENCE [LARGE SCALE GENOMIC DNA]</scope>
    <source>
        <strain evidence="8">CBS 291.66</strain>
    </source>
</reference>
<feature type="domain" description="3-oxo-5-alpha-steroid 4-dehydrogenase C-terminal" evidence="7">
    <location>
        <begin position="151"/>
        <end position="276"/>
    </location>
</feature>
<feature type="transmembrane region" description="Helical" evidence="6">
    <location>
        <begin position="218"/>
        <end position="243"/>
    </location>
</feature>
<evidence type="ECO:0000256" key="2">
    <source>
        <dbReference type="ARBA" id="ARBA00007742"/>
    </source>
</evidence>
<evidence type="ECO:0000256" key="5">
    <source>
        <dbReference type="ARBA" id="ARBA00023136"/>
    </source>
</evidence>
<comment type="caution">
    <text evidence="8">The sequence shown here is derived from an EMBL/GenBank/DDBJ whole genome shotgun (WGS) entry which is preliminary data.</text>
</comment>
<feature type="transmembrane region" description="Helical" evidence="6">
    <location>
        <begin position="117"/>
        <end position="138"/>
    </location>
</feature>
<feature type="transmembrane region" description="Helical" evidence="6">
    <location>
        <begin position="14"/>
        <end position="34"/>
    </location>
</feature>